<evidence type="ECO:0000313" key="2">
    <source>
        <dbReference type="Proteomes" id="UP000077755"/>
    </source>
</evidence>
<gene>
    <name evidence="1" type="ORF">DCAR_0519434</name>
</gene>
<keyword evidence="2" id="KW-1185">Reference proteome</keyword>
<dbReference type="Gramene" id="KZM93743">
    <property type="protein sequence ID" value="KZM93743"/>
    <property type="gene ID" value="DCAR_016988"/>
</dbReference>
<reference evidence="1" key="1">
    <citation type="journal article" date="2016" name="Nat. Genet.">
        <title>A high-quality carrot genome assembly provides new insights into carotenoid accumulation and asterid genome evolution.</title>
        <authorList>
            <person name="Iorizzo M."/>
            <person name="Ellison S."/>
            <person name="Senalik D."/>
            <person name="Zeng P."/>
            <person name="Satapoomin P."/>
            <person name="Huang J."/>
            <person name="Bowman M."/>
            <person name="Iovene M."/>
            <person name="Sanseverino W."/>
            <person name="Cavagnaro P."/>
            <person name="Yildiz M."/>
            <person name="Macko-Podgorni A."/>
            <person name="Moranska E."/>
            <person name="Grzebelus E."/>
            <person name="Grzebelus D."/>
            <person name="Ashrafi H."/>
            <person name="Zheng Z."/>
            <person name="Cheng S."/>
            <person name="Spooner D."/>
            <person name="Van Deynze A."/>
            <person name="Simon P."/>
        </authorList>
    </citation>
    <scope>NUCLEOTIDE SEQUENCE</scope>
    <source>
        <tissue evidence="1">Leaf</tissue>
    </source>
</reference>
<evidence type="ECO:0000313" key="1">
    <source>
        <dbReference type="EMBL" id="WOH00078.1"/>
    </source>
</evidence>
<sequence length="77" mass="8155">MKVVSAMGSCSLSYGGANHRYGGPARLVLMEVVQQVRQGMHMVHTHLLDMVILSGVLRVVISGPDGAHVSVPRGSIC</sequence>
<accession>A0A164XYQ6</accession>
<organism evidence="1 2">
    <name type="scientific">Daucus carota subsp. sativus</name>
    <name type="common">Carrot</name>
    <dbReference type="NCBI Taxonomy" id="79200"/>
    <lineage>
        <taxon>Eukaryota</taxon>
        <taxon>Viridiplantae</taxon>
        <taxon>Streptophyta</taxon>
        <taxon>Embryophyta</taxon>
        <taxon>Tracheophyta</taxon>
        <taxon>Spermatophyta</taxon>
        <taxon>Magnoliopsida</taxon>
        <taxon>eudicotyledons</taxon>
        <taxon>Gunneridae</taxon>
        <taxon>Pentapetalae</taxon>
        <taxon>asterids</taxon>
        <taxon>campanulids</taxon>
        <taxon>Apiales</taxon>
        <taxon>Apiaceae</taxon>
        <taxon>Apioideae</taxon>
        <taxon>Scandiceae</taxon>
        <taxon>Daucinae</taxon>
        <taxon>Daucus</taxon>
        <taxon>Daucus sect. Daucus</taxon>
    </lineage>
</organism>
<dbReference type="EMBL" id="CP093347">
    <property type="protein sequence ID" value="WOH00078.1"/>
    <property type="molecule type" value="Genomic_DNA"/>
</dbReference>
<reference evidence="1" key="2">
    <citation type="submission" date="2022-03" db="EMBL/GenBank/DDBJ databases">
        <title>Draft title - Genomic analysis of global carrot germplasm unveils the trajectory of domestication and the origin of high carotenoid orange carrot.</title>
        <authorList>
            <person name="Iorizzo M."/>
            <person name="Ellison S."/>
            <person name="Senalik D."/>
            <person name="Macko-Podgorni A."/>
            <person name="Grzebelus D."/>
            <person name="Bostan H."/>
            <person name="Rolling W."/>
            <person name="Curaba J."/>
            <person name="Simon P."/>
        </authorList>
    </citation>
    <scope>NUCLEOTIDE SEQUENCE</scope>
    <source>
        <tissue evidence="1">Leaf</tissue>
    </source>
</reference>
<dbReference type="Proteomes" id="UP000077755">
    <property type="component" value="Chromosome 5"/>
</dbReference>
<dbReference type="AlphaFoldDB" id="A0A164XYQ6"/>
<name>A0A164XYQ6_DAUCS</name>
<proteinExistence type="predicted"/>
<protein>
    <submittedName>
        <fullName evidence="1">Uncharacterized protein</fullName>
    </submittedName>
</protein>